<protein>
    <submittedName>
        <fullName evidence="2">Uncharacterized protein</fullName>
    </submittedName>
</protein>
<name>A0A0G2IDY1_9PEZI</name>
<evidence type="ECO:0000313" key="3">
    <source>
        <dbReference type="Proteomes" id="UP000034680"/>
    </source>
</evidence>
<reference evidence="2 3" key="1">
    <citation type="submission" date="2015-05" db="EMBL/GenBank/DDBJ databases">
        <title>Distinctive expansion of gene families associated with plant cell wall degradation and secondary metabolism in the genomes of grapevine trunk pathogens.</title>
        <authorList>
            <person name="Lawrence D.P."/>
            <person name="Travadon R."/>
            <person name="Rolshausen P.E."/>
            <person name="Baumgartner K."/>
        </authorList>
    </citation>
    <scope>NUCLEOTIDE SEQUENCE [LARGE SCALE GENOMIC DNA]</scope>
    <source>
        <strain evidence="2">DA912</strain>
    </source>
</reference>
<feature type="chain" id="PRO_5002545655" evidence="1">
    <location>
        <begin position="21"/>
        <end position="130"/>
    </location>
</feature>
<feature type="signal peptide" evidence="1">
    <location>
        <begin position="1"/>
        <end position="20"/>
    </location>
</feature>
<keyword evidence="3" id="KW-1185">Reference proteome</keyword>
<proteinExistence type="predicted"/>
<dbReference type="AlphaFoldDB" id="A0A0G2IDY1"/>
<sequence>MVSFTNIIATVGLLSATVLASPAAAPQVADIKEFEYSSVEVVGLAARQDAKACLASIGLGAPSTKPFCGLIGVKPRAATTFVAATAQFPKCTITIEVNYPNCHDYRVTDVQDCGGERKIDIREANETQGC</sequence>
<gene>
    <name evidence="2" type="ORF">UCDDA912_g02057</name>
</gene>
<dbReference type="EMBL" id="LCUC01000066">
    <property type="protein sequence ID" value="KKY37840.1"/>
    <property type="molecule type" value="Genomic_DNA"/>
</dbReference>
<evidence type="ECO:0000256" key="1">
    <source>
        <dbReference type="SAM" id="SignalP"/>
    </source>
</evidence>
<keyword evidence="1" id="KW-0732">Signal</keyword>
<dbReference type="Proteomes" id="UP000034680">
    <property type="component" value="Unassembled WGS sequence"/>
</dbReference>
<accession>A0A0G2IDY1</accession>
<comment type="caution">
    <text evidence="2">The sequence shown here is derived from an EMBL/GenBank/DDBJ whole genome shotgun (WGS) entry which is preliminary data.</text>
</comment>
<organism evidence="2 3">
    <name type="scientific">Diaporthe ampelina</name>
    <dbReference type="NCBI Taxonomy" id="1214573"/>
    <lineage>
        <taxon>Eukaryota</taxon>
        <taxon>Fungi</taxon>
        <taxon>Dikarya</taxon>
        <taxon>Ascomycota</taxon>
        <taxon>Pezizomycotina</taxon>
        <taxon>Sordariomycetes</taxon>
        <taxon>Sordariomycetidae</taxon>
        <taxon>Diaporthales</taxon>
        <taxon>Diaporthaceae</taxon>
        <taxon>Diaporthe</taxon>
    </lineage>
</organism>
<dbReference type="OrthoDB" id="5225416at2759"/>
<reference evidence="2 3" key="2">
    <citation type="submission" date="2015-05" db="EMBL/GenBank/DDBJ databases">
        <authorList>
            <person name="Morales-Cruz A."/>
            <person name="Amrine K.C."/>
            <person name="Cantu D."/>
        </authorList>
    </citation>
    <scope>NUCLEOTIDE SEQUENCE [LARGE SCALE GENOMIC DNA]</scope>
    <source>
        <strain evidence="2">DA912</strain>
    </source>
</reference>
<evidence type="ECO:0000313" key="2">
    <source>
        <dbReference type="EMBL" id="KKY37840.1"/>
    </source>
</evidence>